<proteinExistence type="inferred from homology"/>
<accession>A0A6J4NGV1</accession>
<keyword evidence="3 6" id="KW-0812">Transmembrane</keyword>
<name>A0A6J4NGV1_9ACTN</name>
<feature type="transmembrane region" description="Helical" evidence="6">
    <location>
        <begin position="253"/>
        <end position="276"/>
    </location>
</feature>
<feature type="transmembrane region" description="Helical" evidence="6">
    <location>
        <begin position="217"/>
        <end position="241"/>
    </location>
</feature>
<dbReference type="GO" id="GO:0016020">
    <property type="term" value="C:membrane"/>
    <property type="evidence" value="ECO:0007669"/>
    <property type="project" value="UniProtKB-SubCell"/>
</dbReference>
<comment type="subcellular location">
    <subcellularLocation>
        <location evidence="1">Membrane</location>
        <topology evidence="1">Multi-pass membrane protein</topology>
    </subcellularLocation>
</comment>
<evidence type="ECO:0000313" key="7">
    <source>
        <dbReference type="EMBL" id="CAA9386914.1"/>
    </source>
</evidence>
<feature type="transmembrane region" description="Helical" evidence="6">
    <location>
        <begin position="39"/>
        <end position="60"/>
    </location>
</feature>
<evidence type="ECO:0000256" key="4">
    <source>
        <dbReference type="ARBA" id="ARBA00022989"/>
    </source>
</evidence>
<dbReference type="EMBL" id="CADCUT010000019">
    <property type="protein sequence ID" value="CAA9386914.1"/>
    <property type="molecule type" value="Genomic_DNA"/>
</dbReference>
<comment type="similarity">
    <text evidence="2">Belongs to the TerC family.</text>
</comment>
<dbReference type="Pfam" id="PF03741">
    <property type="entry name" value="TerC"/>
    <property type="match status" value="1"/>
</dbReference>
<evidence type="ECO:0000256" key="6">
    <source>
        <dbReference type="SAM" id="Phobius"/>
    </source>
</evidence>
<dbReference type="NCBIfam" id="TIGR03718">
    <property type="entry name" value="R_switched_Alx"/>
    <property type="match status" value="1"/>
</dbReference>
<keyword evidence="5 6" id="KW-0472">Membrane</keyword>
<feature type="transmembrane region" description="Helical" evidence="6">
    <location>
        <begin position="130"/>
        <end position="150"/>
    </location>
</feature>
<feature type="transmembrane region" description="Helical" evidence="6">
    <location>
        <begin position="6"/>
        <end position="27"/>
    </location>
</feature>
<dbReference type="PANTHER" id="PTHR30238:SF0">
    <property type="entry name" value="THYLAKOID MEMBRANE PROTEIN TERC, CHLOROPLASTIC"/>
    <property type="match status" value="1"/>
</dbReference>
<evidence type="ECO:0000256" key="2">
    <source>
        <dbReference type="ARBA" id="ARBA00007511"/>
    </source>
</evidence>
<feature type="transmembrane region" description="Helical" evidence="6">
    <location>
        <begin position="80"/>
        <end position="97"/>
    </location>
</feature>
<feature type="transmembrane region" description="Helical" evidence="6">
    <location>
        <begin position="190"/>
        <end position="211"/>
    </location>
</feature>
<evidence type="ECO:0000256" key="3">
    <source>
        <dbReference type="ARBA" id="ARBA00022692"/>
    </source>
</evidence>
<protein>
    <submittedName>
        <fullName evidence="7">Integral membrane protein TerC</fullName>
    </submittedName>
</protein>
<evidence type="ECO:0000256" key="5">
    <source>
        <dbReference type="ARBA" id="ARBA00023136"/>
    </source>
</evidence>
<dbReference type="InterPro" id="IPR022369">
    <property type="entry name" value="Integral_membrane_TerC_rswitch"/>
</dbReference>
<evidence type="ECO:0000256" key="1">
    <source>
        <dbReference type="ARBA" id="ARBA00004141"/>
    </source>
</evidence>
<sequence length="310" mass="34464">MSVFPLWAWVGFTALIVGLLVLDLLVLARGEREISFRRATVLSGFWIGLALLFGVVVFLVAGPERGGEYFTGYIVEKSLSVDNVFVFALIFSYFAVPSRYQYRVLLWGIVGALVLRGFFIAIGAELLERYGWMVYVFGAFLIYTGIRMALHRDTEVHPERNPVLRLVRRVVPMTEDFRGDRFFVRHSGKLMATPLFAVIIMIGTTDVVFAVDSIPAIFSITSSVFVVWSTNAFAVLGLRPLYFMLAGMIDRFVYLSLGLSVVLVFVGAKFFYSGLFDAKVPIWVSLPFIATVVAVSIAASLFKTRGGGPT</sequence>
<dbReference type="PANTHER" id="PTHR30238">
    <property type="entry name" value="MEMBRANE BOUND PREDICTED REDOX MODULATOR"/>
    <property type="match status" value="1"/>
</dbReference>
<organism evidence="7">
    <name type="scientific">uncultured Rubrobacteraceae bacterium</name>
    <dbReference type="NCBI Taxonomy" id="349277"/>
    <lineage>
        <taxon>Bacteria</taxon>
        <taxon>Bacillati</taxon>
        <taxon>Actinomycetota</taxon>
        <taxon>Rubrobacteria</taxon>
        <taxon>Rubrobacterales</taxon>
        <taxon>Rubrobacteraceae</taxon>
        <taxon>environmental samples</taxon>
    </lineage>
</organism>
<feature type="transmembrane region" description="Helical" evidence="6">
    <location>
        <begin position="282"/>
        <end position="302"/>
    </location>
</feature>
<gene>
    <name evidence="7" type="ORF">AVDCRST_MAG03-318</name>
</gene>
<keyword evidence="4 6" id="KW-1133">Transmembrane helix</keyword>
<dbReference type="InterPro" id="IPR005496">
    <property type="entry name" value="Integral_membrane_TerC"/>
</dbReference>
<dbReference type="AlphaFoldDB" id="A0A6J4NGV1"/>
<reference evidence="7" key="1">
    <citation type="submission" date="2020-02" db="EMBL/GenBank/DDBJ databases">
        <authorList>
            <person name="Meier V. D."/>
        </authorList>
    </citation>
    <scope>NUCLEOTIDE SEQUENCE</scope>
    <source>
        <strain evidence="7">AVDCRST_MAG03</strain>
    </source>
</reference>
<feature type="transmembrane region" description="Helical" evidence="6">
    <location>
        <begin position="104"/>
        <end position="124"/>
    </location>
</feature>